<dbReference type="GO" id="GO:0004222">
    <property type="term" value="F:metalloendopeptidase activity"/>
    <property type="evidence" value="ECO:0007669"/>
    <property type="project" value="InterPro"/>
</dbReference>
<gene>
    <name evidence="11" type="ORF">ELE36_06170</name>
</gene>
<dbReference type="InterPro" id="IPR008753">
    <property type="entry name" value="Peptidase_M13_N"/>
</dbReference>
<proteinExistence type="inferred from homology"/>
<feature type="signal peptide" evidence="8">
    <location>
        <begin position="1"/>
        <end position="24"/>
    </location>
</feature>
<comment type="similarity">
    <text evidence="2">Belongs to the peptidase M13 family.</text>
</comment>
<dbReference type="RefSeq" id="WP_129832237.1">
    <property type="nucleotide sequence ID" value="NZ_CP035704.1"/>
</dbReference>
<evidence type="ECO:0000256" key="4">
    <source>
        <dbReference type="ARBA" id="ARBA00022723"/>
    </source>
</evidence>
<dbReference type="GO" id="GO:0005886">
    <property type="term" value="C:plasma membrane"/>
    <property type="evidence" value="ECO:0007669"/>
    <property type="project" value="TreeGrafter"/>
</dbReference>
<feature type="domain" description="Peptidase M13 N-terminal" evidence="10">
    <location>
        <begin position="43"/>
        <end position="419"/>
    </location>
</feature>
<feature type="chain" id="PRO_5019268089" evidence="8">
    <location>
        <begin position="25"/>
        <end position="675"/>
    </location>
</feature>
<evidence type="ECO:0000259" key="10">
    <source>
        <dbReference type="Pfam" id="PF05649"/>
    </source>
</evidence>
<keyword evidence="7" id="KW-0482">Metalloprotease</keyword>
<evidence type="ECO:0000256" key="1">
    <source>
        <dbReference type="ARBA" id="ARBA00001947"/>
    </source>
</evidence>
<dbReference type="EMBL" id="CP035704">
    <property type="protein sequence ID" value="QBB69979.1"/>
    <property type="molecule type" value="Genomic_DNA"/>
</dbReference>
<keyword evidence="12" id="KW-1185">Reference proteome</keyword>
<dbReference type="SUPFAM" id="SSF55486">
    <property type="entry name" value="Metalloproteases ('zincins'), catalytic domain"/>
    <property type="match status" value="1"/>
</dbReference>
<organism evidence="11 12">
    <name type="scientific">Pseudolysobacter antarcticus</name>
    <dbReference type="NCBI Taxonomy" id="2511995"/>
    <lineage>
        <taxon>Bacteria</taxon>
        <taxon>Pseudomonadati</taxon>
        <taxon>Pseudomonadota</taxon>
        <taxon>Gammaproteobacteria</taxon>
        <taxon>Lysobacterales</taxon>
        <taxon>Rhodanobacteraceae</taxon>
        <taxon>Pseudolysobacter</taxon>
    </lineage>
</organism>
<name>A0A411HHH9_9GAMM</name>
<dbReference type="PROSITE" id="PS51885">
    <property type="entry name" value="NEPRILYSIN"/>
    <property type="match status" value="1"/>
</dbReference>
<evidence type="ECO:0000256" key="5">
    <source>
        <dbReference type="ARBA" id="ARBA00022801"/>
    </source>
</evidence>
<evidence type="ECO:0000256" key="3">
    <source>
        <dbReference type="ARBA" id="ARBA00022670"/>
    </source>
</evidence>
<reference evidence="11 12" key="1">
    <citation type="submission" date="2019-01" db="EMBL/GenBank/DDBJ databases">
        <title>Pseudolysobacter antarctica gen. nov., sp. nov., isolated from Fildes Peninsula, Antarctica.</title>
        <authorList>
            <person name="Wei Z."/>
            <person name="Peng F."/>
        </authorList>
    </citation>
    <scope>NUCLEOTIDE SEQUENCE [LARGE SCALE GENOMIC DNA]</scope>
    <source>
        <strain evidence="11 12">AQ6-296</strain>
    </source>
</reference>
<dbReference type="InterPro" id="IPR018497">
    <property type="entry name" value="Peptidase_M13_C"/>
</dbReference>
<dbReference type="Pfam" id="PF05649">
    <property type="entry name" value="Peptidase_M13_N"/>
    <property type="match status" value="1"/>
</dbReference>
<keyword evidence="8" id="KW-0732">Signal</keyword>
<dbReference type="AlphaFoldDB" id="A0A411HHH9"/>
<keyword evidence="3" id="KW-0645">Protease</keyword>
<dbReference type="Gene3D" id="1.10.1380.10">
    <property type="entry name" value="Neutral endopeptidase , domain2"/>
    <property type="match status" value="1"/>
</dbReference>
<dbReference type="InterPro" id="IPR042089">
    <property type="entry name" value="Peptidase_M13_dom_2"/>
</dbReference>
<keyword evidence="6" id="KW-0862">Zinc</keyword>
<dbReference type="PANTHER" id="PTHR11733:SF167">
    <property type="entry name" value="FI17812P1-RELATED"/>
    <property type="match status" value="1"/>
</dbReference>
<dbReference type="PRINTS" id="PR00786">
    <property type="entry name" value="NEPRILYSIN"/>
</dbReference>
<evidence type="ECO:0000256" key="2">
    <source>
        <dbReference type="ARBA" id="ARBA00007357"/>
    </source>
</evidence>
<keyword evidence="4" id="KW-0479">Metal-binding</keyword>
<dbReference type="PANTHER" id="PTHR11733">
    <property type="entry name" value="ZINC METALLOPROTEASE FAMILY M13 NEPRILYSIN-RELATED"/>
    <property type="match status" value="1"/>
</dbReference>
<dbReference type="CDD" id="cd08662">
    <property type="entry name" value="M13"/>
    <property type="match status" value="1"/>
</dbReference>
<feature type="domain" description="Peptidase M13 C-terminal" evidence="9">
    <location>
        <begin position="471"/>
        <end position="668"/>
    </location>
</feature>
<accession>A0A411HHH9</accession>
<dbReference type="KEGG" id="xbc:ELE36_06170"/>
<dbReference type="Gene3D" id="3.40.390.10">
    <property type="entry name" value="Collagenase (Catalytic Domain)"/>
    <property type="match status" value="1"/>
</dbReference>
<evidence type="ECO:0000313" key="11">
    <source>
        <dbReference type="EMBL" id="QBB69979.1"/>
    </source>
</evidence>
<dbReference type="GO" id="GO:0046872">
    <property type="term" value="F:metal ion binding"/>
    <property type="evidence" value="ECO:0007669"/>
    <property type="project" value="UniProtKB-KW"/>
</dbReference>
<evidence type="ECO:0000313" key="12">
    <source>
        <dbReference type="Proteomes" id="UP000291562"/>
    </source>
</evidence>
<dbReference type="InterPro" id="IPR024079">
    <property type="entry name" value="MetalloPept_cat_dom_sf"/>
</dbReference>
<evidence type="ECO:0000256" key="7">
    <source>
        <dbReference type="ARBA" id="ARBA00023049"/>
    </source>
</evidence>
<evidence type="ECO:0000256" key="8">
    <source>
        <dbReference type="SAM" id="SignalP"/>
    </source>
</evidence>
<keyword evidence="5" id="KW-0378">Hydrolase</keyword>
<dbReference type="Pfam" id="PF01431">
    <property type="entry name" value="Peptidase_M13"/>
    <property type="match status" value="1"/>
</dbReference>
<sequence length="675" mass="75419">MSSVLIQRALVFALTSGLSLSAGASTNERGLDARNYDTSISACQDFWQYADGGWLKSNPIPAEYSTWSLDNELQERNLALLKEILENAAKNPGTPGSTTQKIGDFYATAMNQTAINQAGITPIKKDLAAIDAVKSAADVVALIRDWQALGFGVLFEFGADADLKDSANDIGYASQGGLGLPDRDYYIRQDAESKALLEKYHTHIEKMLSLLGEKNAREQSDWVLALETRLAKASLDRVSLRDPIKSYQIVTLKQADTQTPHFSWTEFFKAIHRDDVKRFSLPHPLFFATADKALSDVPVSHWQAYLRWNLIASSADFLGDDFVNAKFDFRGKVLRGTQELKPRWKRVIDSADHALGEVLGQAYVERTFPPEAKARALVLVNNLKVAMHERIEKLAWMSEATKKSAYAKLYTLDPKIGYPDHWRDYSALTIKRDSYLENMRAAIAFEAHRNFAKIDKPVDKTEWGMTPQTVNAYYNPTRNEIVFPAAQLQPPYFDAKADDALNYGGIGAVIGHEMTHAFDDEGSQFDAAGNLKNWWSAQDKKQFESRTAKLVNQFAAYVPIDQLHINGKLTLGENIADLGGLLVAYDAFKLTPQGKGDEKIENLNPDQRFFLSYAQTWRTSQRPEQLKLQVQSNEHAPAKFRVIGPISNVPAFAKAFECKAGDAMVRGADSKVDIW</sequence>
<evidence type="ECO:0000259" key="9">
    <source>
        <dbReference type="Pfam" id="PF01431"/>
    </source>
</evidence>
<comment type="cofactor">
    <cofactor evidence="1">
        <name>Zn(2+)</name>
        <dbReference type="ChEBI" id="CHEBI:29105"/>
    </cofactor>
</comment>
<protein>
    <submittedName>
        <fullName evidence="11">M13 family peptidase</fullName>
    </submittedName>
</protein>
<dbReference type="GO" id="GO:0016485">
    <property type="term" value="P:protein processing"/>
    <property type="evidence" value="ECO:0007669"/>
    <property type="project" value="TreeGrafter"/>
</dbReference>
<dbReference type="Proteomes" id="UP000291562">
    <property type="component" value="Chromosome"/>
</dbReference>
<evidence type="ECO:0000256" key="6">
    <source>
        <dbReference type="ARBA" id="ARBA00022833"/>
    </source>
</evidence>
<dbReference type="OrthoDB" id="9775677at2"/>
<dbReference type="InterPro" id="IPR000718">
    <property type="entry name" value="Peptidase_M13"/>
</dbReference>